<evidence type="ECO:0000313" key="5">
    <source>
        <dbReference type="Proteomes" id="UP000027284"/>
    </source>
</evidence>
<proteinExistence type="inferred from homology"/>
<evidence type="ECO:0008006" key="6">
    <source>
        <dbReference type="Google" id="ProtNLM"/>
    </source>
</evidence>
<keyword evidence="3" id="KW-0732">Signal</keyword>
<keyword evidence="5" id="KW-1185">Reference proteome</keyword>
<dbReference type="PANTHER" id="PTHR30203">
    <property type="entry name" value="OUTER MEMBRANE CATION EFFLUX PROTEIN"/>
    <property type="match status" value="1"/>
</dbReference>
<evidence type="ECO:0000313" key="4">
    <source>
        <dbReference type="EMBL" id="KDA54563.1"/>
    </source>
</evidence>
<dbReference type="InterPro" id="IPR010131">
    <property type="entry name" value="MdtP/NodT-like"/>
</dbReference>
<dbReference type="SUPFAM" id="SSF56954">
    <property type="entry name" value="Outer membrane efflux proteins (OEP)"/>
    <property type="match status" value="1"/>
</dbReference>
<organism evidence="4 5">
    <name type="scientific">Thermoanaerobaculum aquaticum</name>
    <dbReference type="NCBI Taxonomy" id="1312852"/>
    <lineage>
        <taxon>Bacteria</taxon>
        <taxon>Pseudomonadati</taxon>
        <taxon>Acidobacteriota</taxon>
        <taxon>Thermoanaerobaculia</taxon>
        <taxon>Thermoanaerobaculales</taxon>
        <taxon>Thermoanaerobaculaceae</taxon>
        <taxon>Thermoanaerobaculum</taxon>
    </lineage>
</organism>
<dbReference type="AlphaFoldDB" id="A0A062XUN9"/>
<dbReference type="STRING" id="1312852.EG19_10375"/>
<dbReference type="EMBL" id="JMFG01000006">
    <property type="protein sequence ID" value="KDA54563.1"/>
    <property type="molecule type" value="Genomic_DNA"/>
</dbReference>
<accession>A0A062XUN9</accession>
<dbReference type="InterPro" id="IPR003423">
    <property type="entry name" value="OMP_efflux"/>
</dbReference>
<feature type="coiled-coil region" evidence="2">
    <location>
        <begin position="302"/>
        <end position="329"/>
    </location>
</feature>
<feature type="signal peptide" evidence="3">
    <location>
        <begin position="1"/>
        <end position="23"/>
    </location>
</feature>
<keyword evidence="2" id="KW-0175">Coiled coil</keyword>
<comment type="similarity">
    <text evidence="1">Belongs to the outer membrane factor (OMF) (TC 1.B.17) family.</text>
</comment>
<dbReference type="RefSeq" id="WP_038047108.1">
    <property type="nucleotide sequence ID" value="NZ_JMFG01000006.1"/>
</dbReference>
<evidence type="ECO:0000256" key="1">
    <source>
        <dbReference type="ARBA" id="ARBA00007613"/>
    </source>
</evidence>
<dbReference type="OrthoDB" id="9791261at2"/>
<dbReference type="Gene3D" id="1.20.1600.10">
    <property type="entry name" value="Outer membrane efflux proteins (OEP)"/>
    <property type="match status" value="1"/>
</dbReference>
<dbReference type="PANTHER" id="PTHR30203:SF24">
    <property type="entry name" value="BLR4935 PROTEIN"/>
    <property type="match status" value="1"/>
</dbReference>
<reference evidence="4 5" key="1">
    <citation type="submission" date="2014-04" db="EMBL/GenBank/DDBJ databases">
        <title>The Genome Sequence of Thermoanaerobaculum aquaticum MP-01, The First Cultivated Group 23 Acidobacterium.</title>
        <authorList>
            <person name="Stamps B.W."/>
            <person name="Losey N.A."/>
            <person name="Lawson P.A."/>
            <person name="Stevenson B.S."/>
        </authorList>
    </citation>
    <scope>NUCLEOTIDE SEQUENCE [LARGE SCALE GENOMIC DNA]</scope>
    <source>
        <strain evidence="4 5">MP-01</strain>
    </source>
</reference>
<gene>
    <name evidence="4" type="ORF">EG19_10375</name>
</gene>
<dbReference type="Proteomes" id="UP000027284">
    <property type="component" value="Unassembled WGS sequence"/>
</dbReference>
<feature type="chain" id="PRO_5001620764" description="TolC family protein" evidence="3">
    <location>
        <begin position="24"/>
        <end position="435"/>
    </location>
</feature>
<evidence type="ECO:0000256" key="2">
    <source>
        <dbReference type="SAM" id="Coils"/>
    </source>
</evidence>
<evidence type="ECO:0000256" key="3">
    <source>
        <dbReference type="SAM" id="SignalP"/>
    </source>
</evidence>
<sequence length="435" mass="46812">MKVCVLSACLHSSLLLVGATAFSAPPVISPEVLEQQVLAAFPEITAAQAALEAAEGELKAARLLPDPVLEVGALHSRERLGAAAATRGLGAVAWEVPLPWSYRPGKAVAAAGVREAAGALARTQLEVRARVRALVVELAAAQERVDIVSQQHQLTAELAQLMALRVELGESRELERLRLLVELERVGRELQLAQAEVQALAGVLARLAGRLPASFRLEGRLGGSVPGLEDQDLVARALAQNPILAEREAQVAAARARLSLVSGERSPTVVARWERSEDVDTRSQALSLSFRLPLWNANRGQRAAAAARLRQVQAELEASQREVAAAVRAAAERLRGALQVAERLRQTALPLAQRAQELSDFSLRQGETSLLDALDARRSWQAVALEELEARRQLHLWRVELESLAALPMGPPLGVEAGVKAEGPNAYQIVQEEKP</sequence>
<dbReference type="Pfam" id="PF02321">
    <property type="entry name" value="OEP"/>
    <property type="match status" value="1"/>
</dbReference>
<comment type="caution">
    <text evidence="4">The sequence shown here is derived from an EMBL/GenBank/DDBJ whole genome shotgun (WGS) entry which is preliminary data.</text>
</comment>
<name>A0A062XUN9_9BACT</name>
<protein>
    <recommendedName>
        <fullName evidence="6">TolC family protein</fullName>
    </recommendedName>
</protein>
<dbReference type="GO" id="GO:0015562">
    <property type="term" value="F:efflux transmembrane transporter activity"/>
    <property type="evidence" value="ECO:0007669"/>
    <property type="project" value="InterPro"/>
</dbReference>